<protein>
    <submittedName>
        <fullName evidence="1">Uncharacterized protein</fullName>
    </submittedName>
</protein>
<name>A0A2K6VTU6_ONCVO</name>
<dbReference type="AlphaFoldDB" id="A0A2K6VTU6"/>
<sequence length="92" mass="10396">MATKSLDAAQLLAQCFLAMENLAMTTTNGNSTLGQPRNENYQQPPYIYSAIRFKYTRHNWHNWSCRLLQLDIAAGCCKGIFRVVLLGTGREV</sequence>
<reference evidence="2" key="1">
    <citation type="submission" date="2013-10" db="EMBL/GenBank/DDBJ databases">
        <title>Genome sequencing of Onchocerca volvulus.</title>
        <authorList>
            <person name="Cotton J."/>
            <person name="Tsai J."/>
            <person name="Stanley E."/>
            <person name="Tracey A."/>
            <person name="Holroyd N."/>
            <person name="Lustigman S."/>
            <person name="Berriman M."/>
        </authorList>
    </citation>
    <scope>NUCLEOTIDE SEQUENCE</scope>
</reference>
<dbReference type="EnsemblMetazoa" id="OVOC2499.1">
    <property type="protein sequence ID" value="OVOC2499.1"/>
    <property type="gene ID" value="WBGene00239308"/>
</dbReference>
<dbReference type="EMBL" id="CMVM020000074">
    <property type="status" value="NOT_ANNOTATED_CDS"/>
    <property type="molecule type" value="Genomic_DNA"/>
</dbReference>
<evidence type="ECO:0000313" key="2">
    <source>
        <dbReference type="Proteomes" id="UP000024404"/>
    </source>
</evidence>
<keyword evidence="2" id="KW-1185">Reference proteome</keyword>
<organism evidence="1 2">
    <name type="scientific">Onchocerca volvulus</name>
    <dbReference type="NCBI Taxonomy" id="6282"/>
    <lineage>
        <taxon>Eukaryota</taxon>
        <taxon>Metazoa</taxon>
        <taxon>Ecdysozoa</taxon>
        <taxon>Nematoda</taxon>
        <taxon>Chromadorea</taxon>
        <taxon>Rhabditida</taxon>
        <taxon>Spirurina</taxon>
        <taxon>Spiruromorpha</taxon>
        <taxon>Filarioidea</taxon>
        <taxon>Onchocercidae</taxon>
        <taxon>Onchocerca</taxon>
    </lineage>
</organism>
<evidence type="ECO:0000313" key="1">
    <source>
        <dbReference type="EnsemblMetazoa" id="OVOC2499.1"/>
    </source>
</evidence>
<dbReference type="Proteomes" id="UP000024404">
    <property type="component" value="Unassembled WGS sequence"/>
</dbReference>
<reference evidence="1" key="2">
    <citation type="submission" date="2018-02" db="UniProtKB">
        <authorList>
            <consortium name="EnsemblMetazoa"/>
        </authorList>
    </citation>
    <scope>IDENTIFICATION</scope>
</reference>
<proteinExistence type="predicted"/>
<accession>A0A2K6VTU6</accession>